<keyword evidence="1" id="KW-0732">Signal</keyword>
<dbReference type="Proteomes" id="UP001196068">
    <property type="component" value="Unassembled WGS sequence"/>
</dbReference>
<keyword evidence="3" id="KW-1185">Reference proteome</keyword>
<evidence type="ECO:0000313" key="2">
    <source>
        <dbReference type="EMBL" id="MBR0653632.1"/>
    </source>
</evidence>
<dbReference type="RefSeq" id="WP_211872326.1">
    <property type="nucleotide sequence ID" value="NZ_JAAEDH010000001.1"/>
</dbReference>
<name>A0AAF1JU63_9PROT</name>
<reference evidence="2" key="2">
    <citation type="journal article" date="2021" name="Syst. Appl. Microbiol.">
        <title>Roseomonas hellenica sp. nov., isolated from roots of wild-growing Alkanna tinctoria.</title>
        <authorList>
            <person name="Rat A."/>
            <person name="Naranjo H.D."/>
            <person name="Lebbe L."/>
            <person name="Cnockaert M."/>
            <person name="Krigas N."/>
            <person name="Grigoriadou K."/>
            <person name="Maloupa E."/>
            <person name="Willems A."/>
        </authorList>
    </citation>
    <scope>NUCLEOTIDE SEQUENCE</scope>
    <source>
        <strain evidence="2">LMG 28251</strain>
    </source>
</reference>
<dbReference type="PROSITE" id="PS51257">
    <property type="entry name" value="PROKAR_LIPOPROTEIN"/>
    <property type="match status" value="1"/>
</dbReference>
<proteinExistence type="predicted"/>
<dbReference type="AlphaFoldDB" id="A0AAF1JU63"/>
<comment type="caution">
    <text evidence="2">The sequence shown here is derived from an EMBL/GenBank/DDBJ whole genome shotgun (WGS) entry which is preliminary data.</text>
</comment>
<reference evidence="2" key="1">
    <citation type="submission" date="2020-01" db="EMBL/GenBank/DDBJ databases">
        <authorList>
            <person name="Rat A."/>
        </authorList>
    </citation>
    <scope>NUCLEOTIDE SEQUENCE</scope>
    <source>
        <strain evidence="2">LMG 28251</strain>
    </source>
</reference>
<evidence type="ECO:0008006" key="4">
    <source>
        <dbReference type="Google" id="ProtNLM"/>
    </source>
</evidence>
<evidence type="ECO:0000313" key="3">
    <source>
        <dbReference type="Proteomes" id="UP001196068"/>
    </source>
</evidence>
<accession>A0AAF1JU63</accession>
<dbReference type="EMBL" id="JAAEDH010000001">
    <property type="protein sequence ID" value="MBR0653632.1"/>
    <property type="molecule type" value="Genomic_DNA"/>
</dbReference>
<evidence type="ECO:0000256" key="1">
    <source>
        <dbReference type="SAM" id="SignalP"/>
    </source>
</evidence>
<gene>
    <name evidence="2" type="ORF">GXW79_00920</name>
</gene>
<feature type="chain" id="PRO_5041921643" description="Lipoprotein" evidence="1">
    <location>
        <begin position="22"/>
        <end position="205"/>
    </location>
</feature>
<protein>
    <recommendedName>
        <fullName evidence="4">Lipoprotein</fullName>
    </recommendedName>
</protein>
<organism evidence="2 3">
    <name type="scientific">Plastoroseomonas arctica</name>
    <dbReference type="NCBI Taxonomy" id="1509237"/>
    <lineage>
        <taxon>Bacteria</taxon>
        <taxon>Pseudomonadati</taxon>
        <taxon>Pseudomonadota</taxon>
        <taxon>Alphaproteobacteria</taxon>
        <taxon>Acetobacterales</taxon>
        <taxon>Acetobacteraceae</taxon>
        <taxon>Plastoroseomonas</taxon>
    </lineage>
</organism>
<sequence length="205" mass="20896">MIPLRPIASAFMALLALGGCAEMLRPRVAAPPPAGLLPPMADPVGGALAATTAAFTDQGSGLRSRPAEAARAAAQLEYLVEQAPAWTPVSSAAEIALAAARAELRAAVGVPENATPRQAMVALTNAANALDRRNEGAALAALAPVGGEPTLRRLGDLGALPNAEQATILLTREVARSEAELRVGALQDTGNQRNDVLTEGLGRGF</sequence>
<feature type="signal peptide" evidence="1">
    <location>
        <begin position="1"/>
        <end position="21"/>
    </location>
</feature>